<feature type="compositionally biased region" description="Polar residues" evidence="1">
    <location>
        <begin position="11"/>
        <end position="21"/>
    </location>
</feature>
<accession>A0ABQ3MG55</accession>
<sequence>MPPWVEPAPPTTGQLRGSSESHVVTSVLTMTNNEIATNSQARHRRPLLWTALVVTALCNAAASLAGLTAVGIVFGFLVLLCGAGLVVEHRRR</sequence>
<keyword evidence="2" id="KW-0812">Transmembrane</keyword>
<keyword evidence="4" id="KW-1185">Reference proteome</keyword>
<comment type="caution">
    <text evidence="3">The sequence shown here is derived from an EMBL/GenBank/DDBJ whole genome shotgun (WGS) entry which is preliminary data.</text>
</comment>
<name>A0ABQ3MG55_9PSEU</name>
<feature type="region of interest" description="Disordered" evidence="1">
    <location>
        <begin position="1"/>
        <end position="21"/>
    </location>
</feature>
<organism evidence="3 4">
    <name type="scientific">Lentzea cavernae</name>
    <dbReference type="NCBI Taxonomy" id="2020703"/>
    <lineage>
        <taxon>Bacteria</taxon>
        <taxon>Bacillati</taxon>
        <taxon>Actinomycetota</taxon>
        <taxon>Actinomycetes</taxon>
        <taxon>Pseudonocardiales</taxon>
        <taxon>Pseudonocardiaceae</taxon>
        <taxon>Lentzea</taxon>
    </lineage>
</organism>
<evidence type="ECO:0008006" key="5">
    <source>
        <dbReference type="Google" id="ProtNLM"/>
    </source>
</evidence>
<proteinExistence type="predicted"/>
<evidence type="ECO:0000313" key="3">
    <source>
        <dbReference type="EMBL" id="GHH40453.1"/>
    </source>
</evidence>
<reference evidence="4" key="1">
    <citation type="journal article" date="2019" name="Int. J. Syst. Evol. Microbiol.">
        <title>The Global Catalogue of Microorganisms (GCM) 10K type strain sequencing project: providing services to taxonomists for standard genome sequencing and annotation.</title>
        <authorList>
            <consortium name="The Broad Institute Genomics Platform"/>
            <consortium name="The Broad Institute Genome Sequencing Center for Infectious Disease"/>
            <person name="Wu L."/>
            <person name="Ma J."/>
        </authorList>
    </citation>
    <scope>NUCLEOTIDE SEQUENCE [LARGE SCALE GENOMIC DNA]</scope>
    <source>
        <strain evidence="4">CGMCC 4.7367</strain>
    </source>
</reference>
<dbReference type="Proteomes" id="UP000605568">
    <property type="component" value="Unassembled WGS sequence"/>
</dbReference>
<dbReference type="EMBL" id="BNAR01000004">
    <property type="protein sequence ID" value="GHH40453.1"/>
    <property type="molecule type" value="Genomic_DNA"/>
</dbReference>
<keyword evidence="2" id="KW-0472">Membrane</keyword>
<gene>
    <name evidence="3" type="ORF">GCM10017774_33850</name>
</gene>
<feature type="compositionally biased region" description="Pro residues" evidence="1">
    <location>
        <begin position="1"/>
        <end position="10"/>
    </location>
</feature>
<evidence type="ECO:0000256" key="1">
    <source>
        <dbReference type="SAM" id="MobiDB-lite"/>
    </source>
</evidence>
<evidence type="ECO:0000313" key="4">
    <source>
        <dbReference type="Proteomes" id="UP000605568"/>
    </source>
</evidence>
<protein>
    <recommendedName>
        <fullName evidence="5">MYXO-CTERM domain-containing protein</fullName>
    </recommendedName>
</protein>
<feature type="transmembrane region" description="Helical" evidence="2">
    <location>
        <begin position="70"/>
        <end position="87"/>
    </location>
</feature>
<keyword evidence="2" id="KW-1133">Transmembrane helix</keyword>
<evidence type="ECO:0000256" key="2">
    <source>
        <dbReference type="SAM" id="Phobius"/>
    </source>
</evidence>